<evidence type="ECO:0000313" key="1">
    <source>
        <dbReference type="EMBL" id="RIA82216.1"/>
    </source>
</evidence>
<proteinExistence type="predicted"/>
<dbReference type="OrthoDB" id="2318089at2759"/>
<dbReference type="Proteomes" id="UP000265703">
    <property type="component" value="Unassembled WGS sequence"/>
</dbReference>
<reference evidence="1 2" key="1">
    <citation type="submission" date="2018-06" db="EMBL/GenBank/DDBJ databases">
        <title>Comparative genomics reveals the genomic features of Rhizophagus irregularis, R. cerebriforme, R. diaphanum and Gigaspora rosea, and their symbiotic lifestyle signature.</title>
        <authorList>
            <person name="Morin E."/>
            <person name="San Clemente H."/>
            <person name="Chen E.C.H."/>
            <person name="De La Providencia I."/>
            <person name="Hainaut M."/>
            <person name="Kuo A."/>
            <person name="Kohler A."/>
            <person name="Murat C."/>
            <person name="Tang N."/>
            <person name="Roy S."/>
            <person name="Loubradou J."/>
            <person name="Henrissat B."/>
            <person name="Grigoriev I.V."/>
            <person name="Corradi N."/>
            <person name="Roux C."/>
            <person name="Martin F.M."/>
        </authorList>
    </citation>
    <scope>NUCLEOTIDE SEQUENCE [LARGE SCALE GENOMIC DNA]</scope>
    <source>
        <strain evidence="1 2">DAOM 227022</strain>
    </source>
</reference>
<accession>A0A397SBW6</accession>
<keyword evidence="2" id="KW-1185">Reference proteome</keyword>
<comment type="caution">
    <text evidence="1">The sequence shown here is derived from an EMBL/GenBank/DDBJ whole genome shotgun (WGS) entry which is preliminary data.</text>
</comment>
<sequence length="60" mass="7142">MYNLNICTSDLEVFLKNSKNTFIEKLLIQNEMSKESDDILPYIKEYVIMVNIVEIMSYFL</sequence>
<dbReference type="EMBL" id="QKYT01000690">
    <property type="protein sequence ID" value="RIA82216.1"/>
    <property type="molecule type" value="Genomic_DNA"/>
</dbReference>
<organism evidence="1 2">
    <name type="scientific">Glomus cerebriforme</name>
    <dbReference type="NCBI Taxonomy" id="658196"/>
    <lineage>
        <taxon>Eukaryota</taxon>
        <taxon>Fungi</taxon>
        <taxon>Fungi incertae sedis</taxon>
        <taxon>Mucoromycota</taxon>
        <taxon>Glomeromycotina</taxon>
        <taxon>Glomeromycetes</taxon>
        <taxon>Glomerales</taxon>
        <taxon>Glomeraceae</taxon>
        <taxon>Glomus</taxon>
    </lineage>
</organism>
<evidence type="ECO:0000313" key="2">
    <source>
        <dbReference type="Proteomes" id="UP000265703"/>
    </source>
</evidence>
<dbReference type="AlphaFoldDB" id="A0A397SBW6"/>
<gene>
    <name evidence="1" type="ORF">C1645_516648</name>
</gene>
<name>A0A397SBW6_9GLOM</name>
<protein>
    <submittedName>
        <fullName evidence="1">Uncharacterized protein</fullName>
    </submittedName>
</protein>